<evidence type="ECO:0008006" key="3">
    <source>
        <dbReference type="Google" id="ProtNLM"/>
    </source>
</evidence>
<comment type="caution">
    <text evidence="1">The sequence shown here is derived from an EMBL/GenBank/DDBJ whole genome shotgun (WGS) entry which is preliminary data.</text>
</comment>
<keyword evidence="2" id="KW-1185">Reference proteome</keyword>
<dbReference type="EMBL" id="BAAANF010000017">
    <property type="protein sequence ID" value="GAA1699337.1"/>
    <property type="molecule type" value="Genomic_DNA"/>
</dbReference>
<sequence>MRNGHELEGNCMKKKMIARTLTAVIVGATALVGATAVPAAADPPCNDGEVCTYYKGALVSKNRAMNPGECHFVSHEFDFVKNRSRIQQTAYSGTNCTGRSVQIGAGGSSGVNLFWSIGY</sequence>
<accession>A0ABN2I6E2</accession>
<evidence type="ECO:0000313" key="1">
    <source>
        <dbReference type="EMBL" id="GAA1699337.1"/>
    </source>
</evidence>
<name>A0ABN2I6E2_9ACTN</name>
<evidence type="ECO:0000313" key="2">
    <source>
        <dbReference type="Proteomes" id="UP001500280"/>
    </source>
</evidence>
<gene>
    <name evidence="1" type="ORF">GCM10009745_52360</name>
</gene>
<protein>
    <recommendedName>
        <fullName evidence="3">Peptidase inhibitor family I36 protein</fullName>
    </recommendedName>
</protein>
<dbReference type="Proteomes" id="UP001500280">
    <property type="component" value="Unassembled WGS sequence"/>
</dbReference>
<organism evidence="1 2">
    <name type="scientific">Kribbella yunnanensis</name>
    <dbReference type="NCBI Taxonomy" id="190194"/>
    <lineage>
        <taxon>Bacteria</taxon>
        <taxon>Bacillati</taxon>
        <taxon>Actinomycetota</taxon>
        <taxon>Actinomycetes</taxon>
        <taxon>Propionibacteriales</taxon>
        <taxon>Kribbellaceae</taxon>
        <taxon>Kribbella</taxon>
    </lineage>
</organism>
<proteinExistence type="predicted"/>
<reference evidence="1 2" key="1">
    <citation type="journal article" date="2019" name="Int. J. Syst. Evol. Microbiol.">
        <title>The Global Catalogue of Microorganisms (GCM) 10K type strain sequencing project: providing services to taxonomists for standard genome sequencing and annotation.</title>
        <authorList>
            <consortium name="The Broad Institute Genomics Platform"/>
            <consortium name="The Broad Institute Genome Sequencing Center for Infectious Disease"/>
            <person name="Wu L."/>
            <person name="Ma J."/>
        </authorList>
    </citation>
    <scope>NUCLEOTIDE SEQUENCE [LARGE SCALE GENOMIC DNA]</scope>
    <source>
        <strain evidence="1 2">JCM 14307</strain>
    </source>
</reference>